<dbReference type="Proteomes" id="UP000711178">
    <property type="component" value="Unassembled WGS sequence"/>
</dbReference>
<dbReference type="InterPro" id="IPR000073">
    <property type="entry name" value="AB_hydrolase_1"/>
</dbReference>
<gene>
    <name evidence="2" type="ORF">KIF53_03315</name>
</gene>
<evidence type="ECO:0000313" key="3">
    <source>
        <dbReference type="Proteomes" id="UP000711178"/>
    </source>
</evidence>
<dbReference type="EMBL" id="JAHDTB010000002">
    <property type="protein sequence ID" value="MBW8286658.1"/>
    <property type="molecule type" value="Genomic_DNA"/>
</dbReference>
<dbReference type="Pfam" id="PF12697">
    <property type="entry name" value="Abhydrolase_6"/>
    <property type="match status" value="1"/>
</dbReference>
<evidence type="ECO:0000259" key="1">
    <source>
        <dbReference type="Pfam" id="PF12697"/>
    </source>
</evidence>
<feature type="domain" description="AB hydrolase-1" evidence="1">
    <location>
        <begin position="158"/>
        <end position="307"/>
    </location>
</feature>
<evidence type="ECO:0000313" key="2">
    <source>
        <dbReference type="EMBL" id="MBW8286658.1"/>
    </source>
</evidence>
<name>A0ABS7F984_9NEIS</name>
<reference evidence="2 3" key="1">
    <citation type="submission" date="2021-05" db="EMBL/GenBank/DDBJ databases">
        <title>Draft Whole Genome Sequencing Of Biosensor Chromobacterium violaceum Strain CV026 Reveals A Regulatory RNA In Chromobacterium violaceum Phenotype Regulatory Network.</title>
        <authorList>
            <person name="Hong K.W."/>
            <person name="Chan K.G."/>
            <person name="Chang C.-Y."/>
        </authorList>
    </citation>
    <scope>NUCLEOTIDE SEQUENCE [LARGE SCALE GENOMIC DNA]</scope>
    <source>
        <strain evidence="2 3">ATCC 31532</strain>
    </source>
</reference>
<keyword evidence="2" id="KW-0378">Hydrolase</keyword>
<keyword evidence="3" id="KW-1185">Reference proteome</keyword>
<dbReference type="InterPro" id="IPR029058">
    <property type="entry name" value="AB_hydrolase_fold"/>
</dbReference>
<proteinExistence type="predicted"/>
<dbReference type="RefSeq" id="WP_220154004.1">
    <property type="nucleotide sequence ID" value="NZ_JAHDTB010000002.1"/>
</dbReference>
<dbReference type="GO" id="GO:0016787">
    <property type="term" value="F:hydrolase activity"/>
    <property type="evidence" value="ECO:0007669"/>
    <property type="project" value="UniProtKB-KW"/>
</dbReference>
<organism evidence="2 3">
    <name type="scientific">Chromobacterium subtsugae</name>
    <dbReference type="NCBI Taxonomy" id="251747"/>
    <lineage>
        <taxon>Bacteria</taxon>
        <taxon>Pseudomonadati</taxon>
        <taxon>Pseudomonadota</taxon>
        <taxon>Betaproteobacteria</taxon>
        <taxon>Neisseriales</taxon>
        <taxon>Chromobacteriaceae</taxon>
        <taxon>Chromobacterium</taxon>
    </lineage>
</organism>
<comment type="caution">
    <text evidence="2">The sequence shown here is derived from an EMBL/GenBank/DDBJ whole genome shotgun (WGS) entry which is preliminary data.</text>
</comment>
<dbReference type="Gene3D" id="3.40.50.1820">
    <property type="entry name" value="alpha/beta hydrolase"/>
    <property type="match status" value="1"/>
</dbReference>
<sequence>MIVNLYALGEGLPELAAQQVLQQGGEWRLAAAPGRYLALAFQDEAGDQQWSGGESWGEAGGGEPLVCAGGRPLRGLDIDLGSRQPGGEVRKMLQESRPGPLALPQGRALSVGEVGRMDDPLWTSEYGQQGIWHPDLFMRQAHPGIYFLHPYQEGKIPVLFIHGMGGTPRNFDTLVQGLDVSRFQPWLAFYPSGSDLTVSAQMLHVVLLQLQRRFHFPSLVVVAHSMGGLVARQLLLDMAVDRPAVTVPLLLTLATPWAGDGGAGVGVRRTPAPWVVDSWRNLAPDSAFLRQLFVRADGSPKTLPAATRHVLLFGFQRGRWMSREPGDGRVALSSQLRDEAQSQAFRIKGYQQSHAGILHADEVSRDVSAALASYALPAAGQPDGGRRPPMLRR</sequence>
<dbReference type="SUPFAM" id="SSF53474">
    <property type="entry name" value="alpha/beta-Hydrolases"/>
    <property type="match status" value="1"/>
</dbReference>
<accession>A0ABS7F984</accession>
<protein>
    <submittedName>
        <fullName evidence="2">Alpha/beta hydrolase</fullName>
    </submittedName>
</protein>